<feature type="compositionally biased region" description="Basic residues" evidence="1">
    <location>
        <begin position="189"/>
        <end position="201"/>
    </location>
</feature>
<reference evidence="4" key="1">
    <citation type="submission" date="2018-10" db="EMBL/GenBank/DDBJ databases">
        <title>Effector identification in a new, highly contiguous assembly of the strawberry crown rot pathogen Phytophthora cactorum.</title>
        <authorList>
            <person name="Armitage A.D."/>
            <person name="Nellist C.F."/>
            <person name="Bates H."/>
            <person name="Vickerstaff R.J."/>
            <person name="Harrison R.J."/>
        </authorList>
    </citation>
    <scope>NUCLEOTIDE SEQUENCE</scope>
    <source>
        <strain evidence="4">15-7</strain>
        <strain evidence="5">4032</strain>
        <strain evidence="6">4040</strain>
        <strain evidence="7">P415</strain>
        <strain evidence="8">P421</strain>
    </source>
</reference>
<name>A0A8T0YHM4_9STRA</name>
<dbReference type="InterPro" id="IPR043502">
    <property type="entry name" value="DNA/RNA_pol_sf"/>
</dbReference>
<dbReference type="Pfam" id="PF25597">
    <property type="entry name" value="SH3_retrovirus"/>
    <property type="match status" value="1"/>
</dbReference>
<dbReference type="PANTHER" id="PTHR11439">
    <property type="entry name" value="GAG-POL-RELATED RETROTRANSPOSON"/>
    <property type="match status" value="1"/>
</dbReference>
<feature type="domain" description="Reverse transcriptase Ty1/copia-type" evidence="2">
    <location>
        <begin position="280"/>
        <end position="523"/>
    </location>
</feature>
<dbReference type="EMBL" id="RCMV01000528">
    <property type="protein sequence ID" value="KAG3215836.1"/>
    <property type="molecule type" value="Genomic_DNA"/>
</dbReference>
<dbReference type="PANTHER" id="PTHR11439:SF463">
    <property type="entry name" value="REVERSE TRANSCRIPTASE TY1_COPIA-TYPE DOMAIN-CONTAINING PROTEIN"/>
    <property type="match status" value="1"/>
</dbReference>
<feature type="domain" description="Retroviral polymerase SH3-like" evidence="3">
    <location>
        <begin position="26"/>
        <end position="85"/>
    </location>
</feature>
<dbReference type="EMBL" id="RCMK01000551">
    <property type="protein sequence ID" value="KAG2922445.1"/>
    <property type="molecule type" value="Genomic_DNA"/>
</dbReference>
<dbReference type="SUPFAM" id="SSF56672">
    <property type="entry name" value="DNA/RNA polymerases"/>
    <property type="match status" value="1"/>
</dbReference>
<organism evidence="4 9">
    <name type="scientific">Phytophthora cactorum</name>
    <dbReference type="NCBI Taxonomy" id="29920"/>
    <lineage>
        <taxon>Eukaryota</taxon>
        <taxon>Sar</taxon>
        <taxon>Stramenopiles</taxon>
        <taxon>Oomycota</taxon>
        <taxon>Peronosporomycetes</taxon>
        <taxon>Peronosporales</taxon>
        <taxon>Peronosporaceae</taxon>
        <taxon>Phytophthora</taxon>
    </lineage>
</organism>
<dbReference type="AlphaFoldDB" id="A0A8T0YHM4"/>
<feature type="compositionally biased region" description="Low complexity" evidence="1">
    <location>
        <begin position="153"/>
        <end position="164"/>
    </location>
</feature>
<dbReference type="Proteomes" id="UP000760860">
    <property type="component" value="Unassembled WGS sequence"/>
</dbReference>
<evidence type="ECO:0000313" key="5">
    <source>
        <dbReference type="EMBL" id="KAG2905410.1"/>
    </source>
</evidence>
<dbReference type="Pfam" id="PF07727">
    <property type="entry name" value="RVT_2"/>
    <property type="match status" value="1"/>
</dbReference>
<dbReference type="InterPro" id="IPR057670">
    <property type="entry name" value="SH3_retrovirus"/>
</dbReference>
<dbReference type="Proteomes" id="UP000735874">
    <property type="component" value="Unassembled WGS sequence"/>
</dbReference>
<dbReference type="InterPro" id="IPR013103">
    <property type="entry name" value="RVT_2"/>
</dbReference>
<feature type="region of interest" description="Disordered" evidence="1">
    <location>
        <begin position="128"/>
        <end position="205"/>
    </location>
</feature>
<sequence length="818" mass="91312">MLGTASSYEKLYRRNPPLRTLRTWGCIAHVRVPPESRQRKEKLEPRAHMCLLLGYSNSTKGYKFLDLLTCQVTTAQCENCRFHEEFTVDGAYVKQLLEKRYLDTLHVLPEKPPVVRIKTSIDTYVAERSGSVPTSMAEELQEVEKVADAEQMSSGSSANTTSSSVEQQDGENPAGPQVVPEKTLAPVKVTKRRKRKARKKPVKEDTGFAIQKSLVEPCTKRPRRTQKANVRLSDYVVGQGMAHGIDVDIPSTYKQARASKFWPQWRAAMLAELASLKKHKTWRLIPRKKAKGVKVITCRWVFAVKRDERGRVKRFKARLVIHGFKQQFGINYTETYAPVVRFETIRAAIYFALQRGWEILQYDVKTAFRYGDLDELIFMEQPPGFQVDGPSAVCELLKSLYGLKQAPNVCNRTLHAKLVTLGFERTDSDYGLYVLKENGEVKLLLTVYVDDLLLMGTQDLCAKIAAALQETFELTTMGTVKYLLGIEILIDRPNRQIVYCQKQYVSEVLNRLHMSGCNGCATPEATTPSTAVVSATKDYLPYRELVGALQYFVNASRPDIAHATRYLGKFLTTYDHTHYAQAKRVLRYLKATCDYGLVMDVPDGTAANVRCYSDADYANDSVDRRSISGYVNTLDGNVMSYASRKQAINALSTCEVEYVALSEATKDVLWLAGLCEELAWKHPVPLLLGDNEGAISLTTKPGKHSKSKHIDNNYHMVRSNVELKLLTTQHIGTEQMIADIMTKPLAVVKFTRFRKAMKVLPVVTSDDAMITTEPAASTTAAIAVADSETASPTTTATAAVTLEVAPPPIAATAAARTD</sequence>
<dbReference type="Proteomes" id="UP000774804">
    <property type="component" value="Unassembled WGS sequence"/>
</dbReference>
<dbReference type="CDD" id="cd09272">
    <property type="entry name" value="RNase_HI_RT_Ty1"/>
    <property type="match status" value="1"/>
</dbReference>
<dbReference type="EMBL" id="RCMI01000565">
    <property type="protein sequence ID" value="KAG2905410.1"/>
    <property type="molecule type" value="Genomic_DNA"/>
</dbReference>
<accession>A0A8T0YHM4</accession>
<evidence type="ECO:0000259" key="2">
    <source>
        <dbReference type="Pfam" id="PF07727"/>
    </source>
</evidence>
<evidence type="ECO:0000313" key="6">
    <source>
        <dbReference type="EMBL" id="KAG2922445.1"/>
    </source>
</evidence>
<dbReference type="Proteomes" id="UP000736787">
    <property type="component" value="Unassembled WGS sequence"/>
</dbReference>
<evidence type="ECO:0000256" key="1">
    <source>
        <dbReference type="SAM" id="MobiDB-lite"/>
    </source>
</evidence>
<evidence type="ECO:0000313" key="8">
    <source>
        <dbReference type="EMBL" id="KAG3215836.1"/>
    </source>
</evidence>
<evidence type="ECO:0000313" key="4">
    <source>
        <dbReference type="EMBL" id="KAG2852151.1"/>
    </source>
</evidence>
<gene>
    <name evidence="4" type="ORF">PC113_g15270</name>
    <name evidence="5" type="ORF">PC115_g14619</name>
    <name evidence="6" type="ORF">PC117_g15970</name>
    <name evidence="7" type="ORF">PC118_g15157</name>
    <name evidence="8" type="ORF">PC129_g13283</name>
</gene>
<dbReference type="VEuPathDB" id="FungiDB:PC110_g6640"/>
<evidence type="ECO:0000259" key="3">
    <source>
        <dbReference type="Pfam" id="PF25597"/>
    </source>
</evidence>
<evidence type="ECO:0008006" key="10">
    <source>
        <dbReference type="Google" id="ProtNLM"/>
    </source>
</evidence>
<dbReference type="EMBL" id="RCMG01000559">
    <property type="protein sequence ID" value="KAG2852151.1"/>
    <property type="molecule type" value="Genomic_DNA"/>
</dbReference>
<evidence type="ECO:0000313" key="7">
    <source>
        <dbReference type="EMBL" id="KAG2973385.1"/>
    </source>
</evidence>
<evidence type="ECO:0000313" key="9">
    <source>
        <dbReference type="Proteomes" id="UP000735874"/>
    </source>
</evidence>
<dbReference type="Proteomes" id="UP000697107">
    <property type="component" value="Unassembled WGS sequence"/>
</dbReference>
<protein>
    <recommendedName>
        <fullName evidence="10">Reverse transcriptase Ty1/copia-type domain-containing protein</fullName>
    </recommendedName>
</protein>
<dbReference type="VEuPathDB" id="FungiDB:PC110_g17962"/>
<dbReference type="EMBL" id="RCML01000578">
    <property type="protein sequence ID" value="KAG2973385.1"/>
    <property type="molecule type" value="Genomic_DNA"/>
</dbReference>
<proteinExistence type="predicted"/>
<comment type="caution">
    <text evidence="4">The sequence shown here is derived from an EMBL/GenBank/DDBJ whole genome shotgun (WGS) entry which is preliminary data.</text>
</comment>